<evidence type="ECO:0000256" key="2">
    <source>
        <dbReference type="ARBA" id="ARBA00022517"/>
    </source>
</evidence>
<comment type="subcellular location">
    <subcellularLocation>
        <location evidence="5">Cytoplasm</location>
    </subcellularLocation>
</comment>
<comment type="caution">
    <text evidence="7">The sequence shown here is derived from an EMBL/GenBank/DDBJ whole genome shotgun (WGS) entry which is preliminary data.</text>
</comment>
<evidence type="ECO:0000256" key="1">
    <source>
        <dbReference type="ARBA" id="ARBA00022490"/>
    </source>
</evidence>
<dbReference type="EC" id="3.1.-.-" evidence="5"/>
<keyword evidence="3 5" id="KW-0540">Nuclease</keyword>
<dbReference type="NCBIfam" id="TIGR00250">
    <property type="entry name" value="RNAse_H_YqgF"/>
    <property type="match status" value="1"/>
</dbReference>
<evidence type="ECO:0000313" key="7">
    <source>
        <dbReference type="EMBL" id="MFD1950029.1"/>
    </source>
</evidence>
<dbReference type="Proteomes" id="UP001597400">
    <property type="component" value="Unassembled WGS sequence"/>
</dbReference>
<comment type="function">
    <text evidence="5">Could be a nuclease involved in processing of the 5'-end of pre-16S rRNA.</text>
</comment>
<keyword evidence="1 5" id="KW-0963">Cytoplasm</keyword>
<evidence type="ECO:0000256" key="5">
    <source>
        <dbReference type="HAMAP-Rule" id="MF_00651"/>
    </source>
</evidence>
<keyword evidence="4 5" id="KW-0378">Hydrolase</keyword>
<evidence type="ECO:0000256" key="3">
    <source>
        <dbReference type="ARBA" id="ARBA00022722"/>
    </source>
</evidence>
<sequence>MIATTDPFAFGELVPHGGRLAGLDVGTKTIGIAICDAMWNIASPAETIRRTKFAIDLALLKAILLKQRAKGLVVGLPLNLDGTDSPRTQSVRAFTRNLDGLDLPILLWDERWSTAAVTRTLIAADASRARRRELVDKLAASYILQGAIDRLSTMVRLDEIGGDTGTA</sequence>
<gene>
    <name evidence="7" type="primary">ruvX</name>
    <name evidence="7" type="ORF">ACFSGX_04490</name>
</gene>
<dbReference type="InterPro" id="IPR037027">
    <property type="entry name" value="YqgF/RNaseH-like_dom_sf"/>
</dbReference>
<evidence type="ECO:0000313" key="8">
    <source>
        <dbReference type="Proteomes" id="UP001597400"/>
    </source>
</evidence>
<proteinExistence type="inferred from homology"/>
<feature type="domain" description="YqgF/RNase H-like" evidence="6">
    <location>
        <begin position="18"/>
        <end position="117"/>
    </location>
</feature>
<organism evidence="7 8">
    <name type="scientific">Sphingomonas arantia</name>
    <dbReference type="NCBI Taxonomy" id="1460676"/>
    <lineage>
        <taxon>Bacteria</taxon>
        <taxon>Pseudomonadati</taxon>
        <taxon>Pseudomonadota</taxon>
        <taxon>Alphaproteobacteria</taxon>
        <taxon>Sphingomonadales</taxon>
        <taxon>Sphingomonadaceae</taxon>
        <taxon>Sphingomonas</taxon>
    </lineage>
</organism>
<dbReference type="PANTHER" id="PTHR33317:SF4">
    <property type="entry name" value="POLYNUCLEOTIDYL TRANSFERASE, RIBONUCLEASE H-LIKE SUPERFAMILY PROTEIN"/>
    <property type="match status" value="1"/>
</dbReference>
<evidence type="ECO:0000259" key="6">
    <source>
        <dbReference type="SMART" id="SM00732"/>
    </source>
</evidence>
<dbReference type="HAMAP" id="MF_00651">
    <property type="entry name" value="Nuclease_YqgF"/>
    <property type="match status" value="1"/>
</dbReference>
<keyword evidence="8" id="KW-1185">Reference proteome</keyword>
<dbReference type="InterPro" id="IPR012337">
    <property type="entry name" value="RNaseH-like_sf"/>
</dbReference>
<dbReference type="InterPro" id="IPR005227">
    <property type="entry name" value="YqgF"/>
</dbReference>
<dbReference type="InterPro" id="IPR006641">
    <property type="entry name" value="YqgF/RNaseH-like_dom"/>
</dbReference>
<dbReference type="SUPFAM" id="SSF53098">
    <property type="entry name" value="Ribonuclease H-like"/>
    <property type="match status" value="1"/>
</dbReference>
<comment type="similarity">
    <text evidence="5">Belongs to the YqgF HJR family.</text>
</comment>
<name>A0ABW4TX98_9SPHN</name>
<reference evidence="8" key="1">
    <citation type="journal article" date="2019" name="Int. J. Syst. Evol. Microbiol.">
        <title>The Global Catalogue of Microorganisms (GCM) 10K type strain sequencing project: providing services to taxonomists for standard genome sequencing and annotation.</title>
        <authorList>
            <consortium name="The Broad Institute Genomics Platform"/>
            <consortium name="The Broad Institute Genome Sequencing Center for Infectious Disease"/>
            <person name="Wu L."/>
            <person name="Ma J."/>
        </authorList>
    </citation>
    <scope>NUCLEOTIDE SEQUENCE [LARGE SCALE GENOMIC DNA]</scope>
    <source>
        <strain evidence="8">CGMCC 1.12702</strain>
    </source>
</reference>
<dbReference type="EMBL" id="JBHUGS010000001">
    <property type="protein sequence ID" value="MFD1950029.1"/>
    <property type="molecule type" value="Genomic_DNA"/>
</dbReference>
<keyword evidence="2 5" id="KW-0690">Ribosome biogenesis</keyword>
<dbReference type="PANTHER" id="PTHR33317">
    <property type="entry name" value="POLYNUCLEOTIDYL TRANSFERASE, RIBONUCLEASE H-LIKE SUPERFAMILY PROTEIN"/>
    <property type="match status" value="1"/>
</dbReference>
<protein>
    <recommendedName>
        <fullName evidence="5">Putative pre-16S rRNA nuclease</fullName>
        <ecNumber evidence="5">3.1.-.-</ecNumber>
    </recommendedName>
</protein>
<dbReference type="Gene3D" id="3.30.420.140">
    <property type="entry name" value="YqgF/RNase H-like domain"/>
    <property type="match status" value="1"/>
</dbReference>
<dbReference type="RefSeq" id="WP_380927787.1">
    <property type="nucleotide sequence ID" value="NZ_JBHUGS010000001.1"/>
</dbReference>
<dbReference type="CDD" id="cd16964">
    <property type="entry name" value="YqgF"/>
    <property type="match status" value="1"/>
</dbReference>
<evidence type="ECO:0000256" key="4">
    <source>
        <dbReference type="ARBA" id="ARBA00022801"/>
    </source>
</evidence>
<dbReference type="Pfam" id="PF03652">
    <property type="entry name" value="RuvX"/>
    <property type="match status" value="1"/>
</dbReference>
<dbReference type="SMART" id="SM00732">
    <property type="entry name" value="YqgFc"/>
    <property type="match status" value="1"/>
</dbReference>
<accession>A0ABW4TX98</accession>